<evidence type="ECO:0000313" key="1">
    <source>
        <dbReference type="EMBL" id="KKN21451.1"/>
    </source>
</evidence>
<comment type="caution">
    <text evidence="1">The sequence shown here is derived from an EMBL/GenBank/DDBJ whole genome shotgun (WGS) entry which is preliminary data.</text>
</comment>
<dbReference type="EMBL" id="LAZR01003147">
    <property type="protein sequence ID" value="KKN21451.1"/>
    <property type="molecule type" value="Genomic_DNA"/>
</dbReference>
<organism evidence="1">
    <name type="scientific">marine sediment metagenome</name>
    <dbReference type="NCBI Taxonomy" id="412755"/>
    <lineage>
        <taxon>unclassified sequences</taxon>
        <taxon>metagenomes</taxon>
        <taxon>ecological metagenomes</taxon>
    </lineage>
</organism>
<gene>
    <name evidence="1" type="ORF">LCGC14_0925370</name>
</gene>
<reference evidence="1" key="1">
    <citation type="journal article" date="2015" name="Nature">
        <title>Complex archaea that bridge the gap between prokaryotes and eukaryotes.</title>
        <authorList>
            <person name="Spang A."/>
            <person name="Saw J.H."/>
            <person name="Jorgensen S.L."/>
            <person name="Zaremba-Niedzwiedzka K."/>
            <person name="Martijn J."/>
            <person name="Lind A.E."/>
            <person name="van Eijk R."/>
            <person name="Schleper C."/>
            <person name="Guy L."/>
            <person name="Ettema T.J."/>
        </authorList>
    </citation>
    <scope>NUCLEOTIDE SEQUENCE</scope>
</reference>
<sequence>MMYDFEAATGIPQGTVEQIARDRAKIDVVCGCGAPAGEHPGICEGCYQQEMCEEPS</sequence>
<name>A0A0F9R8C2_9ZZZZ</name>
<dbReference type="AlphaFoldDB" id="A0A0F9R8C2"/>
<accession>A0A0F9R8C2</accession>
<proteinExistence type="predicted"/>
<protein>
    <submittedName>
        <fullName evidence="1">Uncharacterized protein</fullName>
    </submittedName>
</protein>